<keyword evidence="3" id="KW-1185">Reference proteome</keyword>
<keyword evidence="1" id="KW-0732">Signal</keyword>
<feature type="chain" id="PRO_5041206578" evidence="1">
    <location>
        <begin position="18"/>
        <end position="66"/>
    </location>
</feature>
<accession>A0AA39X821</accession>
<reference evidence="2" key="1">
    <citation type="submission" date="2023-06" db="EMBL/GenBank/DDBJ databases">
        <title>Genome-scale phylogeny and comparative genomics of the fungal order Sordariales.</title>
        <authorList>
            <consortium name="Lawrence Berkeley National Laboratory"/>
            <person name="Hensen N."/>
            <person name="Bonometti L."/>
            <person name="Westerberg I."/>
            <person name="Brannstrom I.O."/>
            <person name="Guillou S."/>
            <person name="Cros-Aarteil S."/>
            <person name="Calhoun S."/>
            <person name="Haridas S."/>
            <person name="Kuo A."/>
            <person name="Mondo S."/>
            <person name="Pangilinan J."/>
            <person name="Riley R."/>
            <person name="LaButti K."/>
            <person name="Andreopoulos B."/>
            <person name="Lipzen A."/>
            <person name="Chen C."/>
            <person name="Yanf M."/>
            <person name="Daum C."/>
            <person name="Ng V."/>
            <person name="Clum A."/>
            <person name="Steindorff A."/>
            <person name="Ohm R."/>
            <person name="Martin F."/>
            <person name="Silar P."/>
            <person name="Natvig D."/>
            <person name="Lalanne C."/>
            <person name="Gautier V."/>
            <person name="Ament-velasquez S.L."/>
            <person name="Kruys A."/>
            <person name="Hutchinson M.I."/>
            <person name="Powell A.J."/>
            <person name="Barry K."/>
            <person name="Miller A.N."/>
            <person name="Grigoriev I.V."/>
            <person name="Debuchy R."/>
            <person name="Gladieux P."/>
            <person name="Thoren M.H."/>
            <person name="Johannesson H."/>
        </authorList>
    </citation>
    <scope>NUCLEOTIDE SEQUENCE</scope>
    <source>
        <strain evidence="2">SMH3391-2</strain>
    </source>
</reference>
<dbReference type="AlphaFoldDB" id="A0AA39X821"/>
<feature type="signal peptide" evidence="1">
    <location>
        <begin position="1"/>
        <end position="17"/>
    </location>
</feature>
<comment type="caution">
    <text evidence="2">The sequence shown here is derived from an EMBL/GenBank/DDBJ whole genome shotgun (WGS) entry which is preliminary data.</text>
</comment>
<dbReference type="EMBL" id="JAULSR010000002">
    <property type="protein sequence ID" value="KAK0628647.1"/>
    <property type="molecule type" value="Genomic_DNA"/>
</dbReference>
<sequence length="66" mass="6745">MCLLGFEGVMIAVACLALNVFHPSVCMRELMEGAAGGIRGGNGHMGMPIIDHGKSEAPSVADTATT</sequence>
<gene>
    <name evidence="2" type="ORF">B0T17DRAFT_523338</name>
</gene>
<protein>
    <submittedName>
        <fullName evidence="2">Uncharacterized protein</fullName>
    </submittedName>
</protein>
<proteinExistence type="predicted"/>
<name>A0AA39X821_9PEZI</name>
<evidence type="ECO:0000313" key="2">
    <source>
        <dbReference type="EMBL" id="KAK0628647.1"/>
    </source>
</evidence>
<dbReference type="Proteomes" id="UP001174934">
    <property type="component" value="Unassembled WGS sequence"/>
</dbReference>
<evidence type="ECO:0000256" key="1">
    <source>
        <dbReference type="SAM" id="SignalP"/>
    </source>
</evidence>
<evidence type="ECO:0000313" key="3">
    <source>
        <dbReference type="Proteomes" id="UP001174934"/>
    </source>
</evidence>
<organism evidence="2 3">
    <name type="scientific">Bombardia bombarda</name>
    <dbReference type="NCBI Taxonomy" id="252184"/>
    <lineage>
        <taxon>Eukaryota</taxon>
        <taxon>Fungi</taxon>
        <taxon>Dikarya</taxon>
        <taxon>Ascomycota</taxon>
        <taxon>Pezizomycotina</taxon>
        <taxon>Sordariomycetes</taxon>
        <taxon>Sordariomycetidae</taxon>
        <taxon>Sordariales</taxon>
        <taxon>Lasiosphaeriaceae</taxon>
        <taxon>Bombardia</taxon>
    </lineage>
</organism>